<keyword evidence="3" id="KW-1185">Reference proteome</keyword>
<reference evidence="2 3" key="1">
    <citation type="submission" date="2018-11" db="EMBL/GenBank/DDBJ databases">
        <authorList>
            <person name="Criscuolo A."/>
        </authorList>
    </citation>
    <scope>NUCLEOTIDE SEQUENCE [LARGE SCALE GENOMIC DNA]</scope>
    <source>
        <strain evidence="2">ACIP111625</strain>
    </source>
</reference>
<organism evidence="2 3">
    <name type="scientific">Pseudogemmobacter humi</name>
    <dbReference type="NCBI Taxonomy" id="2483812"/>
    <lineage>
        <taxon>Bacteria</taxon>
        <taxon>Pseudomonadati</taxon>
        <taxon>Pseudomonadota</taxon>
        <taxon>Alphaproteobacteria</taxon>
        <taxon>Rhodobacterales</taxon>
        <taxon>Paracoccaceae</taxon>
        <taxon>Pseudogemmobacter</taxon>
    </lineage>
</organism>
<proteinExistence type="predicted"/>
<feature type="transmembrane region" description="Helical" evidence="1">
    <location>
        <begin position="20"/>
        <end position="39"/>
    </location>
</feature>
<sequence>MIARLKAARHSADARMAEDVLGVMALFALLIAGLALPGMV</sequence>
<accession>A0A3P5XRS0</accession>
<dbReference type="Proteomes" id="UP000277498">
    <property type="component" value="Unassembled WGS sequence"/>
</dbReference>
<protein>
    <submittedName>
        <fullName evidence="2">Uncharacterized protein</fullName>
    </submittedName>
</protein>
<dbReference type="RefSeq" id="WP_267898356.1">
    <property type="nucleotide sequence ID" value="NZ_UXAW01000086.1"/>
</dbReference>
<evidence type="ECO:0000313" key="2">
    <source>
        <dbReference type="EMBL" id="VDC31599.1"/>
    </source>
</evidence>
<name>A0A3P5XRS0_9RHOB</name>
<evidence type="ECO:0000313" key="3">
    <source>
        <dbReference type="Proteomes" id="UP000277498"/>
    </source>
</evidence>
<dbReference type="EMBL" id="UXAW01000086">
    <property type="protein sequence ID" value="VDC31599.1"/>
    <property type="molecule type" value="Genomic_DNA"/>
</dbReference>
<dbReference type="AlphaFoldDB" id="A0A3P5XRS0"/>
<keyword evidence="1" id="KW-0472">Membrane</keyword>
<evidence type="ECO:0000256" key="1">
    <source>
        <dbReference type="SAM" id="Phobius"/>
    </source>
</evidence>
<keyword evidence="1" id="KW-1133">Transmembrane helix</keyword>
<keyword evidence="1" id="KW-0812">Transmembrane</keyword>
<gene>
    <name evidence="2" type="ORF">XINFAN_02984</name>
</gene>